<dbReference type="STRING" id="1300341.I595_3034"/>
<dbReference type="Proteomes" id="UP000050280">
    <property type="component" value="Unassembled WGS sequence"/>
</dbReference>
<dbReference type="PANTHER" id="PTHR42754">
    <property type="entry name" value="ENDOGLUCANASE"/>
    <property type="match status" value="1"/>
</dbReference>
<dbReference type="PANTHER" id="PTHR42754:SF1">
    <property type="entry name" value="LIPOPROTEIN"/>
    <property type="match status" value="1"/>
</dbReference>
<proteinExistence type="predicted"/>
<reference evidence="1 2" key="1">
    <citation type="submission" date="2015-09" db="EMBL/GenBank/DDBJ databases">
        <title>Genome sequence of the marine flavobacterium Croceitalea dokdonensis DOKDO 023 that contains proton- and sodium-pumping rhodopsins.</title>
        <authorList>
            <person name="Kwon S.-K."/>
            <person name="Lee H.K."/>
            <person name="Kwak M.-J."/>
            <person name="Kim J.F."/>
        </authorList>
    </citation>
    <scope>NUCLEOTIDE SEQUENCE [LARGE SCALE GENOMIC DNA]</scope>
    <source>
        <strain evidence="1 2">DOKDO 023</strain>
    </source>
</reference>
<gene>
    <name evidence="1" type="ORF">I595_3034</name>
</gene>
<accession>A0A0P7AGC7</accession>
<evidence type="ECO:0000313" key="1">
    <source>
        <dbReference type="EMBL" id="KPM31055.1"/>
    </source>
</evidence>
<organism evidence="1 2">
    <name type="scientific">Croceitalea dokdonensis DOKDO 023</name>
    <dbReference type="NCBI Taxonomy" id="1300341"/>
    <lineage>
        <taxon>Bacteria</taxon>
        <taxon>Pseudomonadati</taxon>
        <taxon>Bacteroidota</taxon>
        <taxon>Flavobacteriia</taxon>
        <taxon>Flavobacteriales</taxon>
        <taxon>Flavobacteriaceae</taxon>
        <taxon>Croceitalea</taxon>
    </lineage>
</organism>
<sequence length="472" mass="50827">MATTTYFSAGPVSIKSKVSSKKMKKTVLFLVCICLFSCSTEDGNGTSSNSTVDQVTTAKEITWIKNFGGSGDDSPRSIVPTQDGGFAVFGFTNSIDGDLAGKSLNVNDYWLLKFDALGNLEWNTTYGGSKDDRGQKAIQTADGGYAITGYAMSDDGDGSNNEGFHDNWVLRLDANGEILWEKSFGFSGHDHSYDIIETVDGGFFFSGFLDVTSSNGEGSTNKGSGHTAHGVGEFWGTRLDADGNMLWRRYFGGTNNDRAFGVVQANDGGFILSGSSESTDFDVSNPKGSYDYWVVKVDKTGNLEWEKSFGGTGIDQSQDIAKTPDGAYVIVGNTFSTDIQVSRNYGQSDVWLVKFNDNGDLLWEKNFGGPAFDAAHSVTVTQDGGFLISANSKSYGNDLTANFGENDLWLIKTNSEGNIQWQKALGGTGLDFGFDAIESPNGSIYFIGDTASRDFPDIEPKGGLDLVLIKLK</sequence>
<evidence type="ECO:0000313" key="2">
    <source>
        <dbReference type="Proteomes" id="UP000050280"/>
    </source>
</evidence>
<comment type="caution">
    <text evidence="1">The sequence shown here is derived from an EMBL/GenBank/DDBJ whole genome shotgun (WGS) entry which is preliminary data.</text>
</comment>
<dbReference type="EMBL" id="LDJX01000006">
    <property type="protein sequence ID" value="KPM31055.1"/>
    <property type="molecule type" value="Genomic_DNA"/>
</dbReference>
<name>A0A0P7AGC7_9FLAO</name>
<evidence type="ECO:0008006" key="3">
    <source>
        <dbReference type="Google" id="ProtNLM"/>
    </source>
</evidence>
<keyword evidence="2" id="KW-1185">Reference proteome</keyword>
<protein>
    <recommendedName>
        <fullName evidence="3">Bulb-type lectin domain-containing protein</fullName>
    </recommendedName>
</protein>
<dbReference type="AlphaFoldDB" id="A0A0P7AGC7"/>
<dbReference type="InterPro" id="IPR011047">
    <property type="entry name" value="Quinoprotein_ADH-like_sf"/>
</dbReference>
<dbReference type="SUPFAM" id="SSF50998">
    <property type="entry name" value="Quinoprotein alcohol dehydrogenase-like"/>
    <property type="match status" value="1"/>
</dbReference>
<dbReference type="PATRIC" id="fig|1300341.3.peg.3186"/>